<evidence type="ECO:0000256" key="8">
    <source>
        <dbReference type="ARBA" id="ARBA00023136"/>
    </source>
</evidence>
<keyword evidence="9" id="KW-1015">Disulfide bond</keyword>
<evidence type="ECO:0000256" key="6">
    <source>
        <dbReference type="ARBA" id="ARBA00022989"/>
    </source>
</evidence>
<comment type="subcellular location">
    <subcellularLocation>
        <location evidence="1">Membrane</location>
        <topology evidence="1">Multi-pass membrane protein</topology>
    </subcellularLocation>
</comment>
<dbReference type="PANTHER" id="PTHR43469:SF1">
    <property type="entry name" value="SPBETA PROPHAGE-DERIVED DISULFIDE BOND FORMATION PROTEIN B"/>
    <property type="match status" value="1"/>
</dbReference>
<evidence type="ECO:0000256" key="7">
    <source>
        <dbReference type="ARBA" id="ARBA00023002"/>
    </source>
</evidence>
<dbReference type="Gene3D" id="1.20.1550.10">
    <property type="entry name" value="DsbB-like"/>
    <property type="match status" value="1"/>
</dbReference>
<evidence type="ECO:0000256" key="12">
    <source>
        <dbReference type="SAM" id="Phobius"/>
    </source>
</evidence>
<keyword evidence="7" id="KW-0560">Oxidoreductase</keyword>
<dbReference type="PANTHER" id="PTHR43469">
    <property type="entry name" value="DISULFIDE FORMATION PROTEIN-RELATED"/>
    <property type="match status" value="1"/>
</dbReference>
<evidence type="ECO:0000256" key="3">
    <source>
        <dbReference type="ARBA" id="ARBA00022448"/>
    </source>
</evidence>
<sequence>MTTLVPYLVLASHIIFVFLVLTVIFRRSWGGGLIAFIGKQALWLAFLASLVAVVGSLFYSEVIGFEPCVLCWWQRVFLYPLVVIFGMALWKKNNSAFLYAVPLALLASLVSLYQHYASVSGVSLLSCTAVGEACSKLYVLAFGYITIPLMGLTIGLYILLFAWVSKIYRNENSNA</sequence>
<dbReference type="GO" id="GO:0006457">
    <property type="term" value="P:protein folding"/>
    <property type="evidence" value="ECO:0007669"/>
    <property type="project" value="InterPro"/>
</dbReference>
<feature type="transmembrane region" description="Helical" evidence="12">
    <location>
        <begin position="137"/>
        <end position="164"/>
    </location>
</feature>
<evidence type="ECO:0000256" key="1">
    <source>
        <dbReference type="ARBA" id="ARBA00004141"/>
    </source>
</evidence>
<dbReference type="InterPro" id="IPR012187">
    <property type="entry name" value="Disulphide_bond_form_BdbC"/>
</dbReference>
<dbReference type="Pfam" id="PF02600">
    <property type="entry name" value="DsbB"/>
    <property type="match status" value="1"/>
</dbReference>
<keyword evidence="3" id="KW-0813">Transport</keyword>
<evidence type="ECO:0000256" key="11">
    <source>
        <dbReference type="ARBA" id="ARBA00023284"/>
    </source>
</evidence>
<dbReference type="GO" id="GO:0016020">
    <property type="term" value="C:membrane"/>
    <property type="evidence" value="ECO:0007669"/>
    <property type="project" value="UniProtKB-SubCell"/>
</dbReference>
<evidence type="ECO:0000256" key="5">
    <source>
        <dbReference type="ARBA" id="ARBA00022982"/>
    </source>
</evidence>
<evidence type="ECO:0000313" key="13">
    <source>
        <dbReference type="EMBL" id="PJA33210.1"/>
    </source>
</evidence>
<evidence type="ECO:0000256" key="2">
    <source>
        <dbReference type="ARBA" id="ARBA00007602"/>
    </source>
</evidence>
<protein>
    <submittedName>
        <fullName evidence="13">Disulfide bond formation protein B</fullName>
    </submittedName>
</protein>
<evidence type="ECO:0000256" key="10">
    <source>
        <dbReference type="ARBA" id="ARBA00023186"/>
    </source>
</evidence>
<comment type="similarity">
    <text evidence="2">Belongs to the DsbB family. BdbC subfamily.</text>
</comment>
<keyword evidence="6 12" id="KW-1133">Transmembrane helix</keyword>
<dbReference type="Proteomes" id="UP000230758">
    <property type="component" value="Unassembled WGS sequence"/>
</dbReference>
<feature type="transmembrane region" description="Helical" evidence="12">
    <location>
        <begin position="41"/>
        <end position="60"/>
    </location>
</feature>
<feature type="transmembrane region" description="Helical" evidence="12">
    <location>
        <begin position="72"/>
        <end position="90"/>
    </location>
</feature>
<dbReference type="AlphaFoldDB" id="A0A2M7WT67"/>
<organism evidence="13 14">
    <name type="scientific">Candidatus Zambryskibacteria bacterium CG_4_9_14_3_um_filter_42_15</name>
    <dbReference type="NCBI Taxonomy" id="1975112"/>
    <lineage>
        <taxon>Bacteria</taxon>
        <taxon>Candidatus Zambryskiibacteriota</taxon>
    </lineage>
</organism>
<evidence type="ECO:0000313" key="14">
    <source>
        <dbReference type="Proteomes" id="UP000230758"/>
    </source>
</evidence>
<comment type="caution">
    <text evidence="13">The sequence shown here is derived from an EMBL/GenBank/DDBJ whole genome shotgun (WGS) entry which is preliminary data.</text>
</comment>
<keyword evidence="4 12" id="KW-0812">Transmembrane</keyword>
<proteinExistence type="inferred from homology"/>
<keyword evidence="8 12" id="KW-0472">Membrane</keyword>
<evidence type="ECO:0000256" key="9">
    <source>
        <dbReference type="ARBA" id="ARBA00023157"/>
    </source>
</evidence>
<keyword evidence="11" id="KW-0676">Redox-active center</keyword>
<reference evidence="14" key="1">
    <citation type="submission" date="2017-09" db="EMBL/GenBank/DDBJ databases">
        <title>Depth-based differentiation of microbial function through sediment-hosted aquifers and enrichment of novel symbionts in the deep terrestrial subsurface.</title>
        <authorList>
            <person name="Probst A.J."/>
            <person name="Ladd B."/>
            <person name="Jarett J.K."/>
            <person name="Geller-Mcgrath D.E."/>
            <person name="Sieber C.M.K."/>
            <person name="Emerson J.B."/>
            <person name="Anantharaman K."/>
            <person name="Thomas B.C."/>
            <person name="Malmstrom R."/>
            <person name="Stieglmeier M."/>
            <person name="Klingl A."/>
            <person name="Woyke T."/>
            <person name="Ryan C.M."/>
            <person name="Banfield J.F."/>
        </authorList>
    </citation>
    <scope>NUCLEOTIDE SEQUENCE [LARGE SCALE GENOMIC DNA]</scope>
</reference>
<dbReference type="EMBL" id="PFXF01000003">
    <property type="protein sequence ID" value="PJA33210.1"/>
    <property type="molecule type" value="Genomic_DNA"/>
</dbReference>
<keyword evidence="5" id="KW-0249">Electron transport</keyword>
<dbReference type="GO" id="GO:0015035">
    <property type="term" value="F:protein-disulfide reductase activity"/>
    <property type="evidence" value="ECO:0007669"/>
    <property type="project" value="InterPro"/>
</dbReference>
<keyword evidence="10" id="KW-0143">Chaperone</keyword>
<feature type="transmembrane region" description="Helical" evidence="12">
    <location>
        <begin position="97"/>
        <end position="117"/>
    </location>
</feature>
<evidence type="ECO:0000256" key="4">
    <source>
        <dbReference type="ARBA" id="ARBA00022692"/>
    </source>
</evidence>
<dbReference type="InterPro" id="IPR023380">
    <property type="entry name" value="DsbB-like_sf"/>
</dbReference>
<accession>A0A2M7WT67</accession>
<feature type="transmembrane region" description="Helical" evidence="12">
    <location>
        <begin position="6"/>
        <end position="29"/>
    </location>
</feature>
<dbReference type="InterPro" id="IPR003752">
    <property type="entry name" value="DiS_bond_form_DsbB/BdbC"/>
</dbReference>
<name>A0A2M7WT67_9BACT</name>
<gene>
    <name evidence="13" type="ORF">CO185_00160</name>
</gene>
<dbReference type="SUPFAM" id="SSF158442">
    <property type="entry name" value="DsbB-like"/>
    <property type="match status" value="1"/>
</dbReference>